<protein>
    <recommendedName>
        <fullName evidence="8 10">Protein GrpE</fullName>
    </recommendedName>
    <alternativeName>
        <fullName evidence="9 10">HSP-70 cofactor</fullName>
    </alternativeName>
</protein>
<evidence type="ECO:0000256" key="11">
    <source>
        <dbReference type="RuleBase" id="RU000639"/>
    </source>
</evidence>
<keyword evidence="6 10" id="KW-0143">Chaperone</keyword>
<evidence type="ECO:0000256" key="10">
    <source>
        <dbReference type="HAMAP-Rule" id="MF_01151"/>
    </source>
</evidence>
<dbReference type="Gene3D" id="2.30.22.10">
    <property type="entry name" value="Head domain of nucleotide exchange factor GrpE"/>
    <property type="match status" value="1"/>
</dbReference>
<dbReference type="SUPFAM" id="SSF51064">
    <property type="entry name" value="Head domain of nucleotide exchange factor GrpE"/>
    <property type="match status" value="1"/>
</dbReference>
<dbReference type="GO" id="GO:0000774">
    <property type="term" value="F:adenyl-nucleotide exchange factor activity"/>
    <property type="evidence" value="ECO:0007669"/>
    <property type="project" value="InterPro"/>
</dbReference>
<keyword evidence="13" id="KW-0175">Coiled coil</keyword>
<reference evidence="15" key="1">
    <citation type="journal article" date="2013" name="Int. J. Syst. Evol. Microbiol.">
        <title>Polycladomyces abyssicola gen. nov., sp. nov., a thermophilic filamentous bacterium isolated from hemipelagic sediment.</title>
        <authorList>
            <person name="Tsubouchi T."/>
            <person name="Shimane Y."/>
            <person name="Mori K."/>
            <person name="Usui K."/>
            <person name="Hiraki T."/>
            <person name="Tame A."/>
            <person name="Uematsu K."/>
            <person name="Maruyama T."/>
            <person name="Hatada Y."/>
        </authorList>
    </citation>
    <scope>NUCLEOTIDE SEQUENCE</scope>
    <source>
        <strain evidence="15">JIR-001</strain>
    </source>
</reference>
<dbReference type="PRINTS" id="PR00773">
    <property type="entry name" value="GRPEPROTEIN"/>
</dbReference>
<dbReference type="HAMAP" id="MF_01151">
    <property type="entry name" value="GrpE"/>
    <property type="match status" value="1"/>
</dbReference>
<feature type="compositionally biased region" description="Basic and acidic residues" evidence="14">
    <location>
        <begin position="25"/>
        <end position="42"/>
    </location>
</feature>
<dbReference type="PROSITE" id="PS01071">
    <property type="entry name" value="GRPE"/>
    <property type="match status" value="1"/>
</dbReference>
<dbReference type="GO" id="GO:0042803">
    <property type="term" value="F:protein homodimerization activity"/>
    <property type="evidence" value="ECO:0007669"/>
    <property type="project" value="InterPro"/>
</dbReference>
<evidence type="ECO:0000256" key="2">
    <source>
        <dbReference type="ARBA" id="ARBA00009054"/>
    </source>
</evidence>
<sequence length="218" mass="24798">MQKEQPAQRRKVWPEGSSAAGEAQAAKDEETGVTEEPVHQESDEQVQQETEHAEQDLQDSVNPEQYQRTLEELEAWKQKAEEHYEMFLRARADLDNYRKRVRKEKEESAKYAMAPLAEAILPVVDNLERALAAGGNAADAKALHEGVEMVYRQLLQVLRQVGVEPIESVGQPFDPHLHNAVMQEETSDKEPGIVIEELQKGYRFKDRVLRPAMVKVSV</sequence>
<name>A0A8D5UFK1_9BACL</name>
<evidence type="ECO:0000256" key="1">
    <source>
        <dbReference type="ARBA" id="ARBA00004496"/>
    </source>
</evidence>
<dbReference type="FunFam" id="2.30.22.10:FF:000001">
    <property type="entry name" value="Protein GrpE"/>
    <property type="match status" value="1"/>
</dbReference>
<dbReference type="GO" id="GO:0005737">
    <property type="term" value="C:cytoplasm"/>
    <property type="evidence" value="ECO:0007669"/>
    <property type="project" value="UniProtKB-SubCell"/>
</dbReference>
<comment type="subcellular location">
    <subcellularLocation>
        <location evidence="1 10">Cytoplasm</location>
    </subcellularLocation>
</comment>
<keyword evidence="4 10" id="KW-0963">Cytoplasm</keyword>
<evidence type="ECO:0000256" key="12">
    <source>
        <dbReference type="RuleBase" id="RU004478"/>
    </source>
</evidence>
<dbReference type="Pfam" id="PF01025">
    <property type="entry name" value="GrpE"/>
    <property type="match status" value="1"/>
</dbReference>
<organism evidence="15 16">
    <name type="scientific">Polycladomyces abyssicola</name>
    <dbReference type="NCBI Taxonomy" id="1125966"/>
    <lineage>
        <taxon>Bacteria</taxon>
        <taxon>Bacillati</taxon>
        <taxon>Bacillota</taxon>
        <taxon>Bacilli</taxon>
        <taxon>Bacillales</taxon>
        <taxon>Thermoactinomycetaceae</taxon>
        <taxon>Polycladomyces</taxon>
    </lineage>
</organism>
<dbReference type="GO" id="GO:0006457">
    <property type="term" value="P:protein folding"/>
    <property type="evidence" value="ECO:0007669"/>
    <property type="project" value="InterPro"/>
</dbReference>
<dbReference type="KEGG" id="pabs:JIR001_22200"/>
<reference evidence="15" key="2">
    <citation type="journal article" date="2021" name="Microbiol. Resour. Announc.">
        <title>Complete Genome Sequence of Polycladomyces abyssicola JIR-001T, Isolated from Hemipelagic Sediment in Deep Seawater.</title>
        <authorList>
            <person name="Tsubouchi T."/>
            <person name="Kaneko Y."/>
        </authorList>
    </citation>
    <scope>NUCLEOTIDE SEQUENCE</scope>
    <source>
        <strain evidence="15">JIR-001</strain>
    </source>
</reference>
<evidence type="ECO:0000313" key="16">
    <source>
        <dbReference type="Proteomes" id="UP000677436"/>
    </source>
</evidence>
<accession>A0A8D5UFK1</accession>
<dbReference type="SUPFAM" id="SSF58014">
    <property type="entry name" value="Coiled-coil domain of nucleotide exchange factor GrpE"/>
    <property type="match status" value="1"/>
</dbReference>
<dbReference type="InterPro" id="IPR000740">
    <property type="entry name" value="GrpE"/>
</dbReference>
<comment type="subunit">
    <text evidence="3 10">Homodimer.</text>
</comment>
<dbReference type="InterPro" id="IPR013805">
    <property type="entry name" value="GrpE_CC"/>
</dbReference>
<evidence type="ECO:0000256" key="9">
    <source>
        <dbReference type="ARBA" id="ARBA00076414"/>
    </source>
</evidence>
<dbReference type="CDD" id="cd00446">
    <property type="entry name" value="GrpE"/>
    <property type="match status" value="1"/>
</dbReference>
<dbReference type="GO" id="GO:0051087">
    <property type="term" value="F:protein-folding chaperone binding"/>
    <property type="evidence" value="ECO:0007669"/>
    <property type="project" value="InterPro"/>
</dbReference>
<dbReference type="InterPro" id="IPR009012">
    <property type="entry name" value="GrpE_head"/>
</dbReference>
<dbReference type="NCBIfam" id="NF010738">
    <property type="entry name" value="PRK14140.1"/>
    <property type="match status" value="1"/>
</dbReference>
<evidence type="ECO:0000256" key="4">
    <source>
        <dbReference type="ARBA" id="ARBA00022490"/>
    </source>
</evidence>
<evidence type="ECO:0000256" key="8">
    <source>
        <dbReference type="ARBA" id="ARBA00072274"/>
    </source>
</evidence>
<dbReference type="EMBL" id="AP024601">
    <property type="protein sequence ID" value="BCU82437.1"/>
    <property type="molecule type" value="Genomic_DNA"/>
</dbReference>
<dbReference type="Gene3D" id="3.90.20.20">
    <property type="match status" value="1"/>
</dbReference>
<gene>
    <name evidence="10" type="primary">grpE</name>
    <name evidence="15" type="ORF">JIR001_22200</name>
</gene>
<feature type="compositionally biased region" description="Low complexity" evidence="14">
    <location>
        <begin position="15"/>
        <end position="24"/>
    </location>
</feature>
<keyword evidence="16" id="KW-1185">Reference proteome</keyword>
<proteinExistence type="inferred from homology"/>
<evidence type="ECO:0000313" key="15">
    <source>
        <dbReference type="EMBL" id="BCU82437.1"/>
    </source>
</evidence>
<evidence type="ECO:0000256" key="7">
    <source>
        <dbReference type="ARBA" id="ARBA00053401"/>
    </source>
</evidence>
<dbReference type="RefSeq" id="WP_246512092.1">
    <property type="nucleotide sequence ID" value="NZ_AP024601.1"/>
</dbReference>
<evidence type="ECO:0000256" key="14">
    <source>
        <dbReference type="SAM" id="MobiDB-lite"/>
    </source>
</evidence>
<comment type="similarity">
    <text evidence="2 10 12">Belongs to the GrpE family.</text>
</comment>
<evidence type="ECO:0000256" key="3">
    <source>
        <dbReference type="ARBA" id="ARBA00011738"/>
    </source>
</evidence>
<keyword evidence="5 10" id="KW-0346">Stress response</keyword>
<dbReference type="AlphaFoldDB" id="A0A8D5UFK1"/>
<dbReference type="Proteomes" id="UP000677436">
    <property type="component" value="Chromosome"/>
</dbReference>
<evidence type="ECO:0000256" key="13">
    <source>
        <dbReference type="SAM" id="Coils"/>
    </source>
</evidence>
<feature type="region of interest" description="Disordered" evidence="14">
    <location>
        <begin position="1"/>
        <end position="66"/>
    </location>
</feature>
<dbReference type="GO" id="GO:0051082">
    <property type="term" value="F:unfolded protein binding"/>
    <property type="evidence" value="ECO:0007669"/>
    <property type="project" value="TreeGrafter"/>
</dbReference>
<dbReference type="PANTHER" id="PTHR21237">
    <property type="entry name" value="GRPE PROTEIN"/>
    <property type="match status" value="1"/>
</dbReference>
<evidence type="ECO:0000256" key="6">
    <source>
        <dbReference type="ARBA" id="ARBA00023186"/>
    </source>
</evidence>
<evidence type="ECO:0000256" key="5">
    <source>
        <dbReference type="ARBA" id="ARBA00023016"/>
    </source>
</evidence>
<dbReference type="PANTHER" id="PTHR21237:SF23">
    <property type="entry name" value="GRPE PROTEIN HOMOLOG, MITOCHONDRIAL"/>
    <property type="match status" value="1"/>
</dbReference>
<comment type="function">
    <text evidence="7 10 11">Participates actively in the response to hyperosmotic and heat shock by preventing the aggregation of stress-denatured proteins, in association with DnaK and GrpE. It is the nucleotide exchange factor for DnaK and may function as a thermosensor. Unfolded proteins bind initially to DnaJ; upon interaction with the DnaJ-bound protein, DnaK hydrolyzes its bound ATP, resulting in the formation of a stable complex. GrpE releases ADP from DnaK; ATP binding to DnaK triggers the release of the substrate protein, thus completing the reaction cycle. Several rounds of ATP-dependent interactions between DnaJ, DnaK and GrpE are required for fully efficient folding.</text>
</comment>
<feature type="coiled-coil region" evidence="13">
    <location>
        <begin position="66"/>
        <end position="107"/>
    </location>
</feature>